<dbReference type="EMBL" id="GBXM01032675">
    <property type="protein sequence ID" value="JAH75902.1"/>
    <property type="molecule type" value="Transcribed_RNA"/>
</dbReference>
<reference evidence="1" key="1">
    <citation type="submission" date="2014-11" db="EMBL/GenBank/DDBJ databases">
        <authorList>
            <person name="Amaro Gonzalez C."/>
        </authorList>
    </citation>
    <scope>NUCLEOTIDE SEQUENCE</scope>
</reference>
<reference evidence="1" key="2">
    <citation type="journal article" date="2015" name="Fish Shellfish Immunol.">
        <title>Early steps in the European eel (Anguilla anguilla)-Vibrio vulnificus interaction in the gills: Role of the RtxA13 toxin.</title>
        <authorList>
            <person name="Callol A."/>
            <person name="Pajuelo D."/>
            <person name="Ebbesson L."/>
            <person name="Teles M."/>
            <person name="MacKenzie S."/>
            <person name="Amaro C."/>
        </authorList>
    </citation>
    <scope>NUCLEOTIDE SEQUENCE</scope>
</reference>
<evidence type="ECO:0000313" key="1">
    <source>
        <dbReference type="EMBL" id="JAH75902.1"/>
    </source>
</evidence>
<name>A0A0E9VCX4_ANGAN</name>
<organism evidence="1">
    <name type="scientific">Anguilla anguilla</name>
    <name type="common">European freshwater eel</name>
    <name type="synonym">Muraena anguilla</name>
    <dbReference type="NCBI Taxonomy" id="7936"/>
    <lineage>
        <taxon>Eukaryota</taxon>
        <taxon>Metazoa</taxon>
        <taxon>Chordata</taxon>
        <taxon>Craniata</taxon>
        <taxon>Vertebrata</taxon>
        <taxon>Euteleostomi</taxon>
        <taxon>Actinopterygii</taxon>
        <taxon>Neopterygii</taxon>
        <taxon>Teleostei</taxon>
        <taxon>Anguilliformes</taxon>
        <taxon>Anguillidae</taxon>
        <taxon>Anguilla</taxon>
    </lineage>
</organism>
<protein>
    <submittedName>
        <fullName evidence="1">Uncharacterized protein</fullName>
    </submittedName>
</protein>
<proteinExistence type="predicted"/>
<dbReference type="AlphaFoldDB" id="A0A0E9VCX4"/>
<sequence length="21" mass="2577">MSLFRETFCQLNFDNGRLQQE</sequence>
<accession>A0A0E9VCX4</accession>